<dbReference type="Proteomes" id="UP001457282">
    <property type="component" value="Unassembled WGS sequence"/>
</dbReference>
<keyword evidence="5" id="KW-0812">Transmembrane</keyword>
<keyword evidence="1" id="KW-0328">Glycosyltransferase</keyword>
<comment type="caution">
    <text evidence="6">The sequence shown here is derived from an EMBL/GenBank/DDBJ whole genome shotgun (WGS) entry which is preliminary data.</text>
</comment>
<dbReference type="Gene3D" id="3.90.550.10">
    <property type="entry name" value="Spore Coat Polysaccharide Biosynthesis Protein SpsA, Chain A"/>
    <property type="match status" value="1"/>
</dbReference>
<keyword evidence="7" id="KW-1185">Reference proteome</keyword>
<gene>
    <name evidence="6" type="ORF">M0R45_028389</name>
</gene>
<evidence type="ECO:0000256" key="3">
    <source>
        <dbReference type="ARBA" id="ARBA00023211"/>
    </source>
</evidence>
<evidence type="ECO:0000313" key="7">
    <source>
        <dbReference type="Proteomes" id="UP001457282"/>
    </source>
</evidence>
<keyword evidence="5" id="KW-1133">Transmembrane helix</keyword>
<keyword evidence="3" id="KW-0464">Manganese</keyword>
<feature type="transmembrane region" description="Helical" evidence="5">
    <location>
        <begin position="12"/>
        <end position="33"/>
    </location>
</feature>
<reference evidence="6 7" key="1">
    <citation type="journal article" date="2023" name="G3 (Bethesda)">
        <title>A chromosome-length genome assembly and annotation of blackberry (Rubus argutus, cv. 'Hillquist').</title>
        <authorList>
            <person name="Bruna T."/>
            <person name="Aryal R."/>
            <person name="Dudchenko O."/>
            <person name="Sargent D.J."/>
            <person name="Mead D."/>
            <person name="Buti M."/>
            <person name="Cavallini A."/>
            <person name="Hytonen T."/>
            <person name="Andres J."/>
            <person name="Pham M."/>
            <person name="Weisz D."/>
            <person name="Mascagni F."/>
            <person name="Usai G."/>
            <person name="Natali L."/>
            <person name="Bassil N."/>
            <person name="Fernandez G.E."/>
            <person name="Lomsadze A."/>
            <person name="Armour M."/>
            <person name="Olukolu B."/>
            <person name="Poorten T."/>
            <person name="Britton C."/>
            <person name="Davik J."/>
            <person name="Ashrafi H."/>
            <person name="Aiden E.L."/>
            <person name="Borodovsky M."/>
            <person name="Worthington M."/>
        </authorList>
    </citation>
    <scope>NUCLEOTIDE SEQUENCE [LARGE SCALE GENOMIC DNA]</scope>
    <source>
        <strain evidence="6">PI 553951</strain>
    </source>
</reference>
<evidence type="ECO:0000256" key="5">
    <source>
        <dbReference type="SAM" id="Phobius"/>
    </source>
</evidence>
<dbReference type="SUPFAM" id="SSF53448">
    <property type="entry name" value="Nucleotide-diphospho-sugar transferases"/>
    <property type="match status" value="1"/>
</dbReference>
<dbReference type="InterPro" id="IPR029044">
    <property type="entry name" value="Nucleotide-diphossugar_trans"/>
</dbReference>
<comment type="similarity">
    <text evidence="4">Belongs to the glycosyltransferase 8 family.</text>
</comment>
<evidence type="ECO:0000313" key="6">
    <source>
        <dbReference type="EMBL" id="KAK9919812.1"/>
    </source>
</evidence>
<proteinExistence type="inferred from homology"/>
<dbReference type="EMBL" id="JBEDUW010000006">
    <property type="protein sequence ID" value="KAK9919812.1"/>
    <property type="molecule type" value="Genomic_DNA"/>
</dbReference>
<name>A0AAW1W5S6_RUBAR</name>
<dbReference type="GO" id="GO:0016757">
    <property type="term" value="F:glycosyltransferase activity"/>
    <property type="evidence" value="ECO:0007669"/>
    <property type="project" value="UniProtKB-KW"/>
</dbReference>
<keyword evidence="5" id="KW-0472">Membrane</keyword>
<dbReference type="PANTHER" id="PTHR11183">
    <property type="entry name" value="GLYCOGENIN SUBFAMILY MEMBER"/>
    <property type="match status" value="1"/>
</dbReference>
<evidence type="ECO:0000256" key="2">
    <source>
        <dbReference type="ARBA" id="ARBA00022679"/>
    </source>
</evidence>
<keyword evidence="2" id="KW-0808">Transferase</keyword>
<evidence type="ECO:0000256" key="1">
    <source>
        <dbReference type="ARBA" id="ARBA00022676"/>
    </source>
</evidence>
<evidence type="ECO:0000256" key="4">
    <source>
        <dbReference type="RuleBase" id="RU362027"/>
    </source>
</evidence>
<organism evidence="6 7">
    <name type="scientific">Rubus argutus</name>
    <name type="common">Southern blackberry</name>
    <dbReference type="NCBI Taxonomy" id="59490"/>
    <lineage>
        <taxon>Eukaryota</taxon>
        <taxon>Viridiplantae</taxon>
        <taxon>Streptophyta</taxon>
        <taxon>Embryophyta</taxon>
        <taxon>Tracheophyta</taxon>
        <taxon>Spermatophyta</taxon>
        <taxon>Magnoliopsida</taxon>
        <taxon>eudicotyledons</taxon>
        <taxon>Gunneridae</taxon>
        <taxon>Pentapetalae</taxon>
        <taxon>rosids</taxon>
        <taxon>fabids</taxon>
        <taxon>Rosales</taxon>
        <taxon>Rosaceae</taxon>
        <taxon>Rosoideae</taxon>
        <taxon>Rosoideae incertae sedis</taxon>
        <taxon>Rubus</taxon>
    </lineage>
</organism>
<dbReference type="InterPro" id="IPR050587">
    <property type="entry name" value="GNT1/Glycosyltrans_8"/>
</dbReference>
<dbReference type="EC" id="2.4.1.-" evidence="4"/>
<dbReference type="CDD" id="cd02537">
    <property type="entry name" value="GT8_Glycogenin"/>
    <property type="match status" value="1"/>
</dbReference>
<dbReference type="Pfam" id="PF01501">
    <property type="entry name" value="Glyco_transf_8"/>
    <property type="match status" value="1"/>
</dbReference>
<accession>A0AAW1W5S6</accession>
<protein>
    <recommendedName>
        <fullName evidence="4">Hexosyltransferase</fullName>
        <ecNumber evidence="4">2.4.1.-</ecNumber>
    </recommendedName>
</protein>
<dbReference type="InterPro" id="IPR002495">
    <property type="entry name" value="Glyco_trans_8"/>
</dbReference>
<sequence length="561" mass="65289">MASKLSSSYSKHYPFFLYAFIFSLFLFLLVSSFRLNVINSNLTNVVVIRQQQQQVKNQTENAVNVIKAIAKQFKGRRRMKVGLVNVEHDHTQLMHGLDNVEAISVVFHRIAADRKWVDFFPEWVDEDERWGRPKCPEIPMPRFEDYKDIDVVLARVPCGMSIGSGDKEGIRDVFRLQVNLVVANLAARRGWRDPDYGVPHRTVYVVFIGSCAPMVEIFRCDDLVMHQGDHWVYKPEIGRLKQKVLMPFGSCQLAPGYAQAGKEVWRPKNAYHQRPRHAYVTILHSSEAYVCGAIALAQSIRQTNSIKDLVLLVDDSITPISIAGLQAAGWKIRRIQRIRSAFAQTGSYNEWNYSKLRVWQLTQYSKVIFIDADLLVLNNIDRFFTFPQVSAAANHKDLFNSGLMVVEPSQCMFEYLMRKSFKIEPYNGGDQGFLNEIFTWWHRLPWRLNALKTFEGKSIEKHEMAEKLYAAHYLGLKPWMCYKDYDCNWDVESRRVFASDSAHRWWWQVYEAMPQTLKPYCGLTKKMDISLKKWRARAANASFVDGHWKLEIKDPRQHHYN</sequence>
<dbReference type="AlphaFoldDB" id="A0AAW1W5S6"/>